<dbReference type="GeneID" id="20526038"/>
<dbReference type="AlphaFoldDB" id="A0A058ZBX8"/>
<keyword evidence="1" id="KW-0732">Signal</keyword>
<proteinExistence type="predicted"/>
<name>A0A058ZBX8_FONAL</name>
<accession>A0A058ZBX8</accession>
<feature type="signal peptide" evidence="1">
    <location>
        <begin position="1"/>
        <end position="21"/>
    </location>
</feature>
<protein>
    <recommendedName>
        <fullName evidence="4">FZ domain-containing protein</fullName>
    </recommendedName>
</protein>
<reference evidence="2" key="1">
    <citation type="submission" date="2013-04" db="EMBL/GenBank/DDBJ databases">
        <title>The Genome Sequence of Fonticula alba ATCC 38817.</title>
        <authorList>
            <consortium name="The Broad Institute Genomics Platform"/>
            <person name="Russ C."/>
            <person name="Cuomo C."/>
            <person name="Burger G."/>
            <person name="Gray M.W."/>
            <person name="Holland P.W.H."/>
            <person name="King N."/>
            <person name="Lang F.B.F."/>
            <person name="Roger A.J."/>
            <person name="Ruiz-Trillo I."/>
            <person name="Brown M."/>
            <person name="Walker B."/>
            <person name="Young S."/>
            <person name="Zeng Q."/>
            <person name="Gargeya S."/>
            <person name="Fitzgerald M."/>
            <person name="Haas B."/>
            <person name="Abouelleil A."/>
            <person name="Allen A.W."/>
            <person name="Alvarado L."/>
            <person name="Arachchi H.M."/>
            <person name="Berlin A.M."/>
            <person name="Chapman S.B."/>
            <person name="Gainer-Dewar J."/>
            <person name="Goldberg J."/>
            <person name="Griggs A."/>
            <person name="Gujja S."/>
            <person name="Hansen M."/>
            <person name="Howarth C."/>
            <person name="Imamovic A."/>
            <person name="Ireland A."/>
            <person name="Larimer J."/>
            <person name="McCowan C."/>
            <person name="Murphy C."/>
            <person name="Pearson M."/>
            <person name="Poon T.W."/>
            <person name="Priest M."/>
            <person name="Roberts A."/>
            <person name="Saif S."/>
            <person name="Shea T."/>
            <person name="Sisk P."/>
            <person name="Sykes S."/>
            <person name="Wortman J."/>
            <person name="Nusbaum C."/>
            <person name="Birren B."/>
        </authorList>
    </citation>
    <scope>NUCLEOTIDE SEQUENCE [LARGE SCALE GENOMIC DNA]</scope>
    <source>
        <strain evidence="2">ATCC 38817</strain>
    </source>
</reference>
<evidence type="ECO:0000256" key="1">
    <source>
        <dbReference type="SAM" id="SignalP"/>
    </source>
</evidence>
<feature type="chain" id="PRO_5001566453" description="FZ domain-containing protein" evidence="1">
    <location>
        <begin position="22"/>
        <end position="198"/>
    </location>
</feature>
<evidence type="ECO:0000313" key="3">
    <source>
        <dbReference type="Proteomes" id="UP000030693"/>
    </source>
</evidence>
<gene>
    <name evidence="2" type="ORF">H696_01313</name>
</gene>
<evidence type="ECO:0000313" key="2">
    <source>
        <dbReference type="EMBL" id="KCV71904.1"/>
    </source>
</evidence>
<dbReference type="Proteomes" id="UP000030693">
    <property type="component" value="Unassembled WGS sequence"/>
</dbReference>
<organism evidence="2">
    <name type="scientific">Fonticula alba</name>
    <name type="common">Slime mold</name>
    <dbReference type="NCBI Taxonomy" id="691883"/>
    <lineage>
        <taxon>Eukaryota</taxon>
        <taxon>Rotosphaerida</taxon>
        <taxon>Fonticulaceae</taxon>
        <taxon>Fonticula</taxon>
    </lineage>
</organism>
<keyword evidence="3" id="KW-1185">Reference proteome</keyword>
<evidence type="ECO:0008006" key="4">
    <source>
        <dbReference type="Google" id="ProtNLM"/>
    </source>
</evidence>
<dbReference type="RefSeq" id="XP_009493482.1">
    <property type="nucleotide sequence ID" value="XM_009495207.1"/>
</dbReference>
<dbReference type="EMBL" id="KB932202">
    <property type="protein sequence ID" value="KCV71904.1"/>
    <property type="molecule type" value="Genomic_DNA"/>
</dbReference>
<sequence length="198" mass="21368">MSRLPLLFAAILALLATVVSAAFDPLCPGTTSTLVQKRFDFVRNCLYDKAAICNSTCQNLLVDTLGCTYSRNTCTINLMNYKLLCQRSPFGTSLLDDVQICTTPSFKIGFDLLFDFDFGVPFNFPDLAPLDCTDPLLQQAKSLCSNDGSPRFCSRACASIFLASGQCSGLSCTSSLPLDSCRSRLPSYIGGSGDDICP</sequence>